<dbReference type="RefSeq" id="WP_085853386.1">
    <property type="nucleotide sequence ID" value="NZ_FOPF01000003.1"/>
</dbReference>
<feature type="domain" description="RepB-like DNA primase" evidence="3">
    <location>
        <begin position="94"/>
        <end position="182"/>
    </location>
</feature>
<sequence>MNIATPAQSSAAEPAPIQNFTLANAFVSTIGSHDEVFDFRAISDVRSDIPAIPFRGTLADCWRSIIFYNNQQYGIFVVISELDGQGRDLMNVSRVRAHFVDLDNVSAMQNLQRAASWYPAPAFAVQSSAGKAHVYWPVQPYCNNDRFTLNQRKFAQFFDGDKSIVDATRLMRLPGTYHQKGEPQLVTWSPLPGYGQRYDVTVLEAALATVNVVESYSDRHNLGDPDQAAPSLDWLRYALAHIDPNKLVRSDWISFMAAFKQAGWNHADEATLFGMWSEWCAQYAADDPAENRKQWQSIRETQVGWGSILRRIPAVGGQYLLAGRTVAPQAIVPQGAPAPADPGTAHPSPPAPPGMDCSGEMLTDIEQRQWFAGCTFVTSECKIHTPHGEMMNEKTFNAVYGNKKFIYDEQASVTQNAWAAATNSTLWTIPKVFGTRFLPDRAHGEVITDDMGLTYVNVYRPANIKCEPGDVTRLLSFLEKLLPDPNDRQLLIQFIAHNVKYPGHKIPWAPVIQSTEGVGKNIIKHILQYTMGRRYFYSPKASDLLSSGAKFNAWLQNKLLILVDEIKVDDKRELVEVLKPLISEAEGEVQAKGQDQREADTPANWVFFTNHKDAVPVEKNGRRYAIFYSAIQSHDDLKSRGMDDAYFHEFYRWLGWRVHETGLKAIAYYLLNYPVERGAIPMRAPNTTSTDEAIRVSRGPIEQAILEAVEQERPGFRGGWVSRTMAKKLFKRDYSPQAITKCLQNLGYTKIGRATMPYFQEDNERPELFHVNRRETCSNYAAAQGYQ</sequence>
<dbReference type="InterPro" id="IPR039459">
    <property type="entry name" value="RepB-like_DNA_primase_dom"/>
</dbReference>
<dbReference type="Proteomes" id="UP000193870">
    <property type="component" value="Unassembled WGS sequence"/>
</dbReference>
<dbReference type="Pfam" id="PF08707">
    <property type="entry name" value="PriCT_2"/>
    <property type="match status" value="1"/>
</dbReference>
<dbReference type="AlphaFoldDB" id="A0A1Y5SAV5"/>
<feature type="domain" description="NrS-1 polymerase-like helicase" evidence="4">
    <location>
        <begin position="513"/>
        <end position="623"/>
    </location>
</feature>
<gene>
    <name evidence="5" type="ORF">PAM7066_01370</name>
</gene>
<evidence type="ECO:0000256" key="1">
    <source>
        <dbReference type="SAM" id="MobiDB-lite"/>
    </source>
</evidence>
<reference evidence="5 6" key="1">
    <citation type="submission" date="2017-03" db="EMBL/GenBank/DDBJ databases">
        <authorList>
            <person name="Afonso C.L."/>
            <person name="Miller P.J."/>
            <person name="Scott M.A."/>
            <person name="Spackman E."/>
            <person name="Goraichik I."/>
            <person name="Dimitrov K.M."/>
            <person name="Suarez D.L."/>
            <person name="Swayne D.E."/>
        </authorList>
    </citation>
    <scope>NUCLEOTIDE SEQUENCE [LARGE SCALE GENOMIC DNA]</scope>
    <source>
        <strain evidence="5 6">CECT 7066</strain>
    </source>
</reference>
<dbReference type="OrthoDB" id="9763644at2"/>
<feature type="domain" description="Primase C-terminal 2" evidence="2">
    <location>
        <begin position="236"/>
        <end position="309"/>
    </location>
</feature>
<proteinExistence type="predicted"/>
<evidence type="ECO:0000313" key="5">
    <source>
        <dbReference type="EMBL" id="SLN33555.1"/>
    </source>
</evidence>
<dbReference type="GO" id="GO:0016817">
    <property type="term" value="F:hydrolase activity, acting on acid anhydrides"/>
    <property type="evidence" value="ECO:0007669"/>
    <property type="project" value="InterPro"/>
</dbReference>
<feature type="region of interest" description="Disordered" evidence="1">
    <location>
        <begin position="332"/>
        <end position="359"/>
    </location>
</feature>
<dbReference type="Pfam" id="PF16793">
    <property type="entry name" value="RepB_primase"/>
    <property type="match status" value="1"/>
</dbReference>
<protein>
    <recommendedName>
        <fullName evidence="7">Primase C-terminal 2 domain-containing protein</fullName>
    </recommendedName>
</protein>
<keyword evidence="6" id="KW-1185">Reference proteome</keyword>
<dbReference type="InterPro" id="IPR014819">
    <property type="entry name" value="PriCT_2"/>
</dbReference>
<evidence type="ECO:0008006" key="7">
    <source>
        <dbReference type="Google" id="ProtNLM"/>
    </source>
</evidence>
<organism evidence="5 6">
    <name type="scientific">Palleronia marisminoris</name>
    <dbReference type="NCBI Taxonomy" id="315423"/>
    <lineage>
        <taxon>Bacteria</taxon>
        <taxon>Pseudomonadati</taxon>
        <taxon>Pseudomonadota</taxon>
        <taxon>Alphaproteobacteria</taxon>
        <taxon>Rhodobacterales</taxon>
        <taxon>Roseobacteraceae</taxon>
        <taxon>Palleronia</taxon>
    </lineage>
</organism>
<dbReference type="EMBL" id="FWFV01000003">
    <property type="protein sequence ID" value="SLN33555.1"/>
    <property type="molecule type" value="Genomic_DNA"/>
</dbReference>
<evidence type="ECO:0000259" key="2">
    <source>
        <dbReference type="Pfam" id="PF08707"/>
    </source>
</evidence>
<dbReference type="STRING" id="315423.SAMN04488020_10389"/>
<evidence type="ECO:0000313" key="6">
    <source>
        <dbReference type="Proteomes" id="UP000193870"/>
    </source>
</evidence>
<name>A0A1Y5SAV5_9RHOB</name>
<evidence type="ECO:0000259" key="3">
    <source>
        <dbReference type="Pfam" id="PF16793"/>
    </source>
</evidence>
<dbReference type="Gene3D" id="3.30.70.1790">
    <property type="entry name" value="RepB DNA-primase, N-terminal domain"/>
    <property type="match status" value="1"/>
</dbReference>
<dbReference type="InterPro" id="IPR045455">
    <property type="entry name" value="NrS-1_pol-like_helicase"/>
</dbReference>
<dbReference type="Pfam" id="PF19263">
    <property type="entry name" value="DUF5906"/>
    <property type="match status" value="1"/>
</dbReference>
<evidence type="ECO:0000259" key="4">
    <source>
        <dbReference type="Pfam" id="PF19263"/>
    </source>
</evidence>
<accession>A0A1Y5SAV5</accession>